<reference evidence="3" key="1">
    <citation type="submission" date="2020-02" db="EMBL/GenBank/DDBJ databases">
        <title>Relaxed selection underlies rapid genomic changes in the transitions from sociality to social parasitism in ants.</title>
        <authorList>
            <person name="Bi X."/>
        </authorList>
    </citation>
    <scope>NUCLEOTIDE SEQUENCE</scope>
    <source>
        <strain evidence="3">BGI-DK2013a</strain>
        <tissue evidence="3">Whole body</tissue>
    </source>
</reference>
<feature type="non-terminal residue" evidence="3">
    <location>
        <position position="1"/>
    </location>
</feature>
<feature type="compositionally biased region" description="Basic and acidic residues" evidence="1">
    <location>
        <begin position="35"/>
        <end position="47"/>
    </location>
</feature>
<keyword evidence="4" id="KW-1185">Reference proteome</keyword>
<dbReference type="PANTHER" id="PTHR11324">
    <property type="entry name" value="IL16-RELATED"/>
    <property type="match status" value="1"/>
</dbReference>
<dbReference type="Proteomes" id="UP000667349">
    <property type="component" value="Unassembled WGS sequence"/>
</dbReference>
<evidence type="ECO:0000313" key="4">
    <source>
        <dbReference type="Proteomes" id="UP000667349"/>
    </source>
</evidence>
<protein>
    <submittedName>
        <fullName evidence="3">PDZD2 protein</fullName>
    </submittedName>
</protein>
<feature type="non-terminal residue" evidence="3">
    <location>
        <position position="939"/>
    </location>
</feature>
<dbReference type="Pfam" id="PF00595">
    <property type="entry name" value="PDZ"/>
    <property type="match status" value="2"/>
</dbReference>
<dbReference type="PROSITE" id="PS50106">
    <property type="entry name" value="PDZ"/>
    <property type="match status" value="2"/>
</dbReference>
<comment type="caution">
    <text evidence="3">The sequence shown here is derived from an EMBL/GenBank/DDBJ whole genome shotgun (WGS) entry which is preliminary data.</text>
</comment>
<dbReference type="SMART" id="SM00228">
    <property type="entry name" value="PDZ"/>
    <property type="match status" value="2"/>
</dbReference>
<dbReference type="Gene3D" id="2.30.42.10">
    <property type="match status" value="2"/>
</dbReference>
<dbReference type="InterPro" id="IPR036034">
    <property type="entry name" value="PDZ_sf"/>
</dbReference>
<dbReference type="PANTHER" id="PTHR11324:SF16">
    <property type="entry name" value="PDZ DOMAIN-CONTAINING PROTEIN 2"/>
    <property type="match status" value="1"/>
</dbReference>
<feature type="compositionally biased region" description="Basic and acidic residues" evidence="1">
    <location>
        <begin position="271"/>
        <end position="286"/>
    </location>
</feature>
<gene>
    <name evidence="3" type="primary">Pdzd2_1</name>
    <name evidence="3" type="ORF">G6Z75_0005306</name>
</gene>
<dbReference type="AlphaFoldDB" id="A0A836EAF6"/>
<feature type="region of interest" description="Disordered" evidence="1">
    <location>
        <begin position="87"/>
        <end position="135"/>
    </location>
</feature>
<evidence type="ECO:0000313" key="3">
    <source>
        <dbReference type="EMBL" id="KAG5309531.1"/>
    </source>
</evidence>
<evidence type="ECO:0000259" key="2">
    <source>
        <dbReference type="PROSITE" id="PS50106"/>
    </source>
</evidence>
<feature type="domain" description="PDZ" evidence="2">
    <location>
        <begin position="648"/>
        <end position="731"/>
    </location>
</feature>
<accession>A0A836EAF6</accession>
<feature type="domain" description="PDZ" evidence="2">
    <location>
        <begin position="826"/>
        <end position="900"/>
    </location>
</feature>
<name>A0A836EAF6_9HYME</name>
<feature type="compositionally biased region" description="Polar residues" evidence="1">
    <location>
        <begin position="299"/>
        <end position="309"/>
    </location>
</feature>
<dbReference type="InterPro" id="IPR001478">
    <property type="entry name" value="PDZ"/>
</dbReference>
<feature type="compositionally biased region" description="Basic residues" evidence="1">
    <location>
        <begin position="102"/>
        <end position="112"/>
    </location>
</feature>
<dbReference type="EMBL" id="JAANHZ010000583">
    <property type="protein sequence ID" value="KAG5309531.1"/>
    <property type="molecule type" value="Genomic_DNA"/>
</dbReference>
<proteinExistence type="predicted"/>
<dbReference type="SUPFAM" id="SSF50156">
    <property type="entry name" value="PDZ domain-like"/>
    <property type="match status" value="2"/>
</dbReference>
<feature type="region of interest" description="Disordered" evidence="1">
    <location>
        <begin position="262"/>
        <end position="311"/>
    </location>
</feature>
<dbReference type="CDD" id="cd00136">
    <property type="entry name" value="PDZ_canonical"/>
    <property type="match status" value="1"/>
</dbReference>
<feature type="region of interest" description="Disordered" evidence="1">
    <location>
        <begin position="323"/>
        <end position="354"/>
    </location>
</feature>
<evidence type="ECO:0000256" key="1">
    <source>
        <dbReference type="SAM" id="MobiDB-lite"/>
    </source>
</evidence>
<organism evidence="3 4">
    <name type="scientific">Acromyrmex insinuator</name>
    <dbReference type="NCBI Taxonomy" id="230686"/>
    <lineage>
        <taxon>Eukaryota</taxon>
        <taxon>Metazoa</taxon>
        <taxon>Ecdysozoa</taxon>
        <taxon>Arthropoda</taxon>
        <taxon>Hexapoda</taxon>
        <taxon>Insecta</taxon>
        <taxon>Pterygota</taxon>
        <taxon>Neoptera</taxon>
        <taxon>Endopterygota</taxon>
        <taxon>Hymenoptera</taxon>
        <taxon>Apocrita</taxon>
        <taxon>Aculeata</taxon>
        <taxon>Formicoidea</taxon>
        <taxon>Formicidae</taxon>
        <taxon>Myrmicinae</taxon>
        <taxon>Acromyrmex</taxon>
    </lineage>
</organism>
<sequence length="939" mass="104536">MRLFKRYTTDTSPQLVSAVSISQDVTTTNNAESNTSERSEEKSKTDDKFDDILSIKEDTVTQKESMDSSILTRKGISTWGRKMGRRWDQMKRSDSSELLSVSRRRRWSPHRKSGYDEISNENENGSSELPRPKRIPRVESLRNLFRTSGDHSVNGKSSTRSATIQEEDAVINVSHCPMEKTLSEGAIRKLPFRRICPENFNDREFAEIDREMFLRQKKLQLSRSIQDLQEQQRVLDYILKNHERLKTRQDDTFTRETLENVGTSVNPKSSGEIKRRIPTRTPDHESTNNVGVNEVKGNSYPQGSSSGSLTGLEDLLSNLRIGCDESGYDSDSTRTGADSPDSEKSTVPSSLKPRSFSITSYDYRGIDLSPISDISRKKNTDTVTEPRSSETCTSKIEKVNVADAAIDAAASNPSFNNLTTTQSSTLMLEEDNDTDSCDKDTFADFLENQPDLTRIYSKTEPDLLPKSCKDLMKAASATSALTDEDLTKLQVTYRNDLDVTLQCDDVDAYGIDDAKMKADFNERKLCVTPKSHVNVSQMAKFQNLLKDKKFKNRKCSSPSVLHLLEHAASPCKDSPPANKLHSLTDAMTNPLRYYSPKRSRSTLELDTLDVTRNIAKKTTICMSSVPITSIIKPVTTANKILIRRELKTMKLTVNHTAGLGISVERCEAARPFYVIAKMDPNGEAAKSKQFRIGDEIVRVCGRRIRGMSMAEARNALRSCVGIVELQIAREPNSAFGEEIGDTWGNALTRTRSDPDAWILKNKRTESLVSSDDAGSSTNARIPRAVDDATVSLQKMTGMKKFQVMRKRNSEASTVRRGSSLSIDLLTIILEKGAPKKLGFSIVGGIDSNKGRMGIFVKDIMPGGQAAEEGTLRVGDEILAINGSSLDGLTHAKALQMFKSAKAGNLILHVARRDPTHKRLYVTQAKSYDCLDKLTKSTDE</sequence>
<feature type="region of interest" description="Disordered" evidence="1">
    <location>
        <begin position="25"/>
        <end position="47"/>
    </location>
</feature>